<evidence type="ECO:0000259" key="8">
    <source>
        <dbReference type="PROSITE" id="PS50109"/>
    </source>
</evidence>
<name>A0A0E1X602_STAAU</name>
<dbReference type="Gene3D" id="3.30.450.40">
    <property type="match status" value="1"/>
</dbReference>
<dbReference type="Pfam" id="PF07730">
    <property type="entry name" value="HisKA_3"/>
    <property type="match status" value="1"/>
</dbReference>
<dbReference type="Gene3D" id="3.30.565.10">
    <property type="entry name" value="Histidine kinase-like ATPase, C-terminal domain"/>
    <property type="match status" value="1"/>
</dbReference>
<gene>
    <name evidence="9" type="ORF">HMPREF0769_11829</name>
</gene>
<dbReference type="PANTHER" id="PTHR24421">
    <property type="entry name" value="NITRATE/NITRITE SENSOR PROTEIN NARX-RELATED"/>
    <property type="match status" value="1"/>
</dbReference>
<dbReference type="SUPFAM" id="SSF55874">
    <property type="entry name" value="ATPase domain of HSP90 chaperone/DNA topoisomerase II/histidine kinase"/>
    <property type="match status" value="1"/>
</dbReference>
<keyword evidence="6" id="KW-0067">ATP-binding</keyword>
<dbReference type="InterPro" id="IPR036890">
    <property type="entry name" value="HATPase_C_sf"/>
</dbReference>
<dbReference type="InterPro" id="IPR029016">
    <property type="entry name" value="GAF-like_dom_sf"/>
</dbReference>
<keyword evidence="3" id="KW-0808">Transferase</keyword>
<comment type="caution">
    <text evidence="9">The sequence shown here is derived from an EMBL/GenBank/DDBJ whole genome shotgun (WGS) entry which is preliminary data.</text>
</comment>
<keyword evidence="5 9" id="KW-0418">Kinase</keyword>
<feature type="domain" description="Histidine kinase" evidence="8">
    <location>
        <begin position="189"/>
        <end position="376"/>
    </location>
</feature>
<reference evidence="9" key="1">
    <citation type="submission" date="2010-05" db="EMBL/GenBank/DDBJ databases">
        <authorList>
            <person name="Muzny D."/>
            <person name="Qin X."/>
            <person name="Buhay C."/>
            <person name="Dugan-Rocha S."/>
            <person name="Ding Y."/>
            <person name="Chen G."/>
            <person name="Hawes A."/>
            <person name="Holder M."/>
            <person name="Jhangiani S."/>
            <person name="Johnson A."/>
            <person name="Khan Z."/>
            <person name="Li Z."/>
            <person name="Liu W."/>
            <person name="Liu X."/>
            <person name="Perez L."/>
            <person name="Shen H."/>
            <person name="Wang Q."/>
            <person name="Watt J."/>
            <person name="Xi L."/>
            <person name="Xin Y."/>
            <person name="Zhou J."/>
            <person name="Deng J."/>
            <person name="Jiang H."/>
            <person name="Liu Y."/>
            <person name="Qu J."/>
            <person name="Song X.-Z."/>
            <person name="Zhang L."/>
            <person name="Villasana D."/>
            <person name="Johnson A."/>
            <person name="Liu J."/>
            <person name="Liyanage D."/>
            <person name="Lorensuhewa L."/>
            <person name="Robinson T."/>
            <person name="Song A."/>
            <person name="Song B.-B."/>
            <person name="Dinh H."/>
            <person name="Thornton R."/>
            <person name="Coyle M."/>
            <person name="Francisco L."/>
            <person name="Jackson L."/>
            <person name="Javaid M."/>
            <person name="Korchina V."/>
            <person name="Kovar C."/>
            <person name="Mata R."/>
            <person name="Mathew T."/>
            <person name="Ngo R."/>
            <person name="Nguyen L."/>
            <person name="Nguyen N."/>
            <person name="Okwuonu G."/>
            <person name="Ongeri F."/>
            <person name="Pham C."/>
            <person name="Simmons D."/>
            <person name="Wilczek-Boney K."/>
            <person name="Hale W."/>
            <person name="Jakkamsetti A."/>
            <person name="Pham P."/>
            <person name="Ruth R."/>
            <person name="San Lucas F."/>
            <person name="Warren J."/>
            <person name="Zhang J."/>
            <person name="Zhao Z."/>
            <person name="Zhou C."/>
            <person name="Zhu D."/>
            <person name="Lee S."/>
            <person name="Bess C."/>
            <person name="Blankenburg K."/>
            <person name="Forbes L."/>
            <person name="Fu Q."/>
            <person name="Gubbala S."/>
            <person name="Hirani K."/>
            <person name="Jayaseelan J.C."/>
            <person name="Lara F."/>
            <person name="Munidasa M."/>
            <person name="Palculict T."/>
            <person name="Patil S."/>
            <person name="Pu L.-L."/>
            <person name="Saada N."/>
            <person name="Tang L."/>
            <person name="Weissenberger G."/>
            <person name="Zhu Y."/>
            <person name="Hemphill L."/>
            <person name="Shang Y."/>
            <person name="Youmans B."/>
            <person name="Ayvaz T."/>
            <person name="Ross M."/>
            <person name="Santibanez J."/>
            <person name="Aqrawi P."/>
            <person name="Gross S."/>
            <person name="Joshi V."/>
            <person name="Fowler G."/>
            <person name="Nazareth L."/>
            <person name="Reid J."/>
            <person name="Worley K."/>
            <person name="Petrosino J."/>
            <person name="Highlander S."/>
            <person name="Gibbs R."/>
        </authorList>
    </citation>
    <scope>NUCLEOTIDE SEQUENCE [LARGE SCALE GENOMIC DNA]</scope>
    <source>
        <strain evidence="9">MN8</strain>
    </source>
</reference>
<proteinExistence type="predicted"/>
<dbReference type="EMBL" id="ACJA02000004">
    <property type="protein sequence ID" value="EFH94208.1"/>
    <property type="molecule type" value="Genomic_DNA"/>
</dbReference>
<evidence type="ECO:0000256" key="2">
    <source>
        <dbReference type="ARBA" id="ARBA00012438"/>
    </source>
</evidence>
<dbReference type="Proteomes" id="UP000003455">
    <property type="component" value="Chromosome"/>
</dbReference>
<evidence type="ECO:0000256" key="1">
    <source>
        <dbReference type="ARBA" id="ARBA00000085"/>
    </source>
</evidence>
<sequence length="376" mass="42628">MNWSDLMEQRTRLALLKEIAEFLNEETEMYSMTQGALKYLIEGSNFTTGWIFFINSVGEHELVSHVALPQSLTADHCHYIKDGSCWCVKAFNQRRLMKASNIVNCSRINLASKAFPSQNDNITHHATVPLKSGQEQFGILNVASPNTEIYSDEDLELLESVAFQLGSAIKRIYLTDREKEAAKINERNRLARDLHDSVNQMLFSVKLTAHAAYGMSNESIAKQAFKTIEETSQNAVNEMRALIWQLKPVGLEQGLIHALTAYSKLMHIQLNVNVEGLIDLSNEIEENIYRALQECINNVKKHADTNKMDLTLKQMNDILYIDVIDYGQGFEIDNVQIASSHGINNIKQRVKLLRGKVTFHSQPTKGTQIQFTIPIK</sequence>
<dbReference type="InterPro" id="IPR011712">
    <property type="entry name" value="Sig_transdc_His_kin_sub3_dim/P"/>
</dbReference>
<dbReference type="AlphaFoldDB" id="A0A0E1X602"/>
<dbReference type="GO" id="GO:0005524">
    <property type="term" value="F:ATP binding"/>
    <property type="evidence" value="ECO:0007669"/>
    <property type="project" value="UniProtKB-KW"/>
</dbReference>
<evidence type="ECO:0000256" key="7">
    <source>
        <dbReference type="ARBA" id="ARBA00023012"/>
    </source>
</evidence>
<dbReference type="InterPro" id="IPR050482">
    <property type="entry name" value="Sensor_HK_TwoCompSys"/>
</dbReference>
<dbReference type="EC" id="2.7.13.3" evidence="2"/>
<evidence type="ECO:0000256" key="3">
    <source>
        <dbReference type="ARBA" id="ARBA00022679"/>
    </source>
</evidence>
<dbReference type="PROSITE" id="PS50109">
    <property type="entry name" value="HIS_KIN"/>
    <property type="match status" value="1"/>
</dbReference>
<organism evidence="9">
    <name type="scientific">Staphylococcus aureus subsp. aureus MN8</name>
    <dbReference type="NCBI Taxonomy" id="548470"/>
    <lineage>
        <taxon>Bacteria</taxon>
        <taxon>Bacillati</taxon>
        <taxon>Bacillota</taxon>
        <taxon>Bacilli</taxon>
        <taxon>Bacillales</taxon>
        <taxon>Staphylococcaceae</taxon>
        <taxon>Staphylococcus</taxon>
    </lineage>
</organism>
<keyword evidence="4" id="KW-0547">Nucleotide-binding</keyword>
<dbReference type="Pfam" id="PF02518">
    <property type="entry name" value="HATPase_c"/>
    <property type="match status" value="1"/>
</dbReference>
<dbReference type="Pfam" id="PF13185">
    <property type="entry name" value="GAF_2"/>
    <property type="match status" value="1"/>
</dbReference>
<dbReference type="PANTHER" id="PTHR24421:SF40">
    <property type="entry name" value="SENSOR HISTIDINE KINASE YHCY"/>
    <property type="match status" value="1"/>
</dbReference>
<dbReference type="HOGENOM" id="CLU_000445_20_12_9"/>
<dbReference type="InterPro" id="IPR003594">
    <property type="entry name" value="HATPase_dom"/>
</dbReference>
<dbReference type="InterPro" id="IPR003018">
    <property type="entry name" value="GAF"/>
</dbReference>
<dbReference type="Gene3D" id="1.20.5.1930">
    <property type="match status" value="1"/>
</dbReference>
<dbReference type="GO" id="GO:0000155">
    <property type="term" value="F:phosphorelay sensor kinase activity"/>
    <property type="evidence" value="ECO:0007669"/>
    <property type="project" value="InterPro"/>
</dbReference>
<accession>A0A0E1X602</accession>
<dbReference type="InterPro" id="IPR005467">
    <property type="entry name" value="His_kinase_dom"/>
</dbReference>
<dbReference type="GO" id="GO:0016020">
    <property type="term" value="C:membrane"/>
    <property type="evidence" value="ECO:0007669"/>
    <property type="project" value="InterPro"/>
</dbReference>
<protein>
    <recommendedName>
        <fullName evidence="2">histidine kinase</fullName>
        <ecNumber evidence="2">2.7.13.3</ecNumber>
    </recommendedName>
</protein>
<evidence type="ECO:0000256" key="5">
    <source>
        <dbReference type="ARBA" id="ARBA00022777"/>
    </source>
</evidence>
<comment type="catalytic activity">
    <reaction evidence="1">
        <text>ATP + protein L-histidine = ADP + protein N-phospho-L-histidine.</text>
        <dbReference type="EC" id="2.7.13.3"/>
    </reaction>
</comment>
<evidence type="ECO:0000313" key="9">
    <source>
        <dbReference type="EMBL" id="EFH94208.1"/>
    </source>
</evidence>
<dbReference type="GO" id="GO:0046983">
    <property type="term" value="F:protein dimerization activity"/>
    <property type="evidence" value="ECO:0007669"/>
    <property type="project" value="InterPro"/>
</dbReference>
<keyword evidence="7" id="KW-0902">Two-component regulatory system</keyword>
<evidence type="ECO:0000256" key="4">
    <source>
        <dbReference type="ARBA" id="ARBA00022741"/>
    </source>
</evidence>
<evidence type="ECO:0000256" key="6">
    <source>
        <dbReference type="ARBA" id="ARBA00022840"/>
    </source>
</evidence>
<dbReference type="SUPFAM" id="SSF55781">
    <property type="entry name" value="GAF domain-like"/>
    <property type="match status" value="1"/>
</dbReference>
<dbReference type="CDD" id="cd16917">
    <property type="entry name" value="HATPase_UhpB-NarQ-NarX-like"/>
    <property type="match status" value="1"/>
</dbReference>